<keyword evidence="10" id="KW-0732">Signal</keyword>
<evidence type="ECO:0000313" key="14">
    <source>
        <dbReference type="Proteomes" id="UP000192907"/>
    </source>
</evidence>
<evidence type="ECO:0000256" key="1">
    <source>
        <dbReference type="ARBA" id="ARBA00004571"/>
    </source>
</evidence>
<keyword evidence="14" id="KW-1185">Reference proteome</keyword>
<proteinExistence type="inferred from homology"/>
<dbReference type="OrthoDB" id="9760333at2"/>
<evidence type="ECO:0000256" key="4">
    <source>
        <dbReference type="ARBA" id="ARBA00022692"/>
    </source>
</evidence>
<comment type="similarity">
    <text evidence="8 9">Belongs to the TonB-dependent receptor family.</text>
</comment>
<keyword evidence="3 8" id="KW-1134">Transmembrane beta strand</keyword>
<protein>
    <submittedName>
        <fullName evidence="13">Iron complex outermembrane recepter protein</fullName>
    </submittedName>
</protein>
<feature type="chain" id="PRO_5012283233" evidence="10">
    <location>
        <begin position="27"/>
        <end position="851"/>
    </location>
</feature>
<dbReference type="SUPFAM" id="SSF56935">
    <property type="entry name" value="Porins"/>
    <property type="match status" value="1"/>
</dbReference>
<evidence type="ECO:0000259" key="11">
    <source>
        <dbReference type="Pfam" id="PF00593"/>
    </source>
</evidence>
<dbReference type="CDD" id="cd01347">
    <property type="entry name" value="ligand_gated_channel"/>
    <property type="match status" value="1"/>
</dbReference>
<keyword evidence="4 8" id="KW-0812">Transmembrane</keyword>
<dbReference type="RefSeq" id="WP_132318894.1">
    <property type="nucleotide sequence ID" value="NZ_FWZT01000008.1"/>
</dbReference>
<evidence type="ECO:0000256" key="3">
    <source>
        <dbReference type="ARBA" id="ARBA00022452"/>
    </source>
</evidence>
<accession>A0A1Y6BRZ5</accession>
<dbReference type="Pfam" id="PF00593">
    <property type="entry name" value="TonB_dep_Rec_b-barrel"/>
    <property type="match status" value="1"/>
</dbReference>
<dbReference type="STRING" id="1513793.SAMN06296036_108127"/>
<dbReference type="Proteomes" id="UP000192907">
    <property type="component" value="Unassembled WGS sequence"/>
</dbReference>
<dbReference type="GO" id="GO:0009279">
    <property type="term" value="C:cell outer membrane"/>
    <property type="evidence" value="ECO:0007669"/>
    <property type="project" value="UniProtKB-SubCell"/>
</dbReference>
<organism evidence="13 14">
    <name type="scientific">Pseudobacteriovorax antillogorgiicola</name>
    <dbReference type="NCBI Taxonomy" id="1513793"/>
    <lineage>
        <taxon>Bacteria</taxon>
        <taxon>Pseudomonadati</taxon>
        <taxon>Bdellovibrionota</taxon>
        <taxon>Oligoflexia</taxon>
        <taxon>Oligoflexales</taxon>
        <taxon>Pseudobacteriovoracaceae</taxon>
        <taxon>Pseudobacteriovorax</taxon>
    </lineage>
</organism>
<evidence type="ECO:0000256" key="2">
    <source>
        <dbReference type="ARBA" id="ARBA00022448"/>
    </source>
</evidence>
<sequence>MIIINQRMVALASLSSSLLIGTAGQAQESVENEEAAPAKKVERIQVTGSHIKRTDVEGVSSVIVIDRESIERTGFSTVSELMQSMTISSNGSYGASAVNDVRGTVTNVDLRGLGPSNTLVLLDGKRVPDEAGLGVVDLSTIPMAAVERIEVLKDSASAIYGSDATGGVVNIITRKDLNGSAFYARASSPKAEGGTATEFAYLTGVNQGDFRVLTTLNYRQSEPIFYRDRDWTRVGLSTYSYPANYDAGSGLLAHENCQVPKGDRIPVETGGDPICSYNYGNTSAFAPETRQIGFMNNVGYDVNPGLTVYSRIRAVKNTNIWNMAPNAGYFQIPQAIATEKQPSLGLKGEVSKDVTLRYRAVPWGVRKWEEEKTLVGGTLGVDGEIGSNWTWSLSAGHTQSKKDTVNPQGFMLVDELVSAIQTGEFNPFETQLTQGSMAVVSRASYEPFQVIDTDMTNYNLSVSGDLFEMGGGYAGLAIGVQQSDQNYKKIIDPQSEQGNVFGVTEDKGAEGNRSISAAFVEMAFPVADSFELQFAARYDQYSDFGGTTNPKLGFKYLPTSRLLFRGNVGTGFKAPTLDEIYKGTQVGLTNLIDTPVCGLDCDIRIDEVEIETSGNESLQEETSLAYNFGIVAEPIDGLSLGADYWYIKIEDIVREMDAQDVLDSIAQGRNFSGVEIERWNDGKLKRIKLPIMNLGESEDAGVDLNAAYRFRLGGNRLFVNADYSRKLFAKSVPFPGQAQEDTLGDRGEPRWRAVSSATWQFDDHGFTLRNNLIGQQRSENDPDQRIGSFSTYDVQYAWNHPWGGNVAIGALNVLETRFPEDPTERGGDDVRVQELYGPNGRVLYMNLNQTF</sequence>
<evidence type="ECO:0000313" key="13">
    <source>
        <dbReference type="EMBL" id="SMF26283.1"/>
    </source>
</evidence>
<keyword evidence="6 8" id="KW-0472">Membrane</keyword>
<dbReference type="InterPro" id="IPR000531">
    <property type="entry name" value="Beta-barrel_TonB"/>
</dbReference>
<keyword evidence="5 9" id="KW-0798">TonB box</keyword>
<dbReference type="Gene3D" id="2.40.170.20">
    <property type="entry name" value="TonB-dependent receptor, beta-barrel domain"/>
    <property type="match status" value="1"/>
</dbReference>
<evidence type="ECO:0000256" key="10">
    <source>
        <dbReference type="SAM" id="SignalP"/>
    </source>
</evidence>
<dbReference type="PANTHER" id="PTHR47234">
    <property type="match status" value="1"/>
</dbReference>
<dbReference type="EMBL" id="FWZT01000008">
    <property type="protein sequence ID" value="SMF26283.1"/>
    <property type="molecule type" value="Genomic_DNA"/>
</dbReference>
<dbReference type="InterPro" id="IPR039426">
    <property type="entry name" value="TonB-dep_rcpt-like"/>
</dbReference>
<evidence type="ECO:0000259" key="12">
    <source>
        <dbReference type="Pfam" id="PF07715"/>
    </source>
</evidence>
<feature type="domain" description="TonB-dependent receptor-like beta-barrel" evidence="11">
    <location>
        <begin position="378"/>
        <end position="813"/>
    </location>
</feature>
<reference evidence="14" key="1">
    <citation type="submission" date="2017-04" db="EMBL/GenBank/DDBJ databases">
        <authorList>
            <person name="Varghese N."/>
            <person name="Submissions S."/>
        </authorList>
    </citation>
    <scope>NUCLEOTIDE SEQUENCE [LARGE SCALE GENOMIC DNA]</scope>
    <source>
        <strain evidence="14">RKEM611</strain>
    </source>
</reference>
<dbReference type="InterPro" id="IPR036942">
    <property type="entry name" value="Beta-barrel_TonB_sf"/>
</dbReference>
<dbReference type="Pfam" id="PF07715">
    <property type="entry name" value="Plug"/>
    <property type="match status" value="1"/>
</dbReference>
<keyword evidence="2 8" id="KW-0813">Transport</keyword>
<evidence type="ECO:0000256" key="6">
    <source>
        <dbReference type="ARBA" id="ARBA00023136"/>
    </source>
</evidence>
<dbReference type="Gene3D" id="2.170.130.10">
    <property type="entry name" value="TonB-dependent receptor, plug domain"/>
    <property type="match status" value="1"/>
</dbReference>
<gene>
    <name evidence="13" type="ORF">SAMN06296036_108127</name>
</gene>
<dbReference type="AlphaFoldDB" id="A0A1Y6BRZ5"/>
<dbReference type="PROSITE" id="PS52016">
    <property type="entry name" value="TONB_DEPENDENT_REC_3"/>
    <property type="match status" value="1"/>
</dbReference>
<evidence type="ECO:0000256" key="7">
    <source>
        <dbReference type="ARBA" id="ARBA00023237"/>
    </source>
</evidence>
<dbReference type="InterPro" id="IPR037066">
    <property type="entry name" value="Plug_dom_sf"/>
</dbReference>
<evidence type="ECO:0000256" key="9">
    <source>
        <dbReference type="RuleBase" id="RU003357"/>
    </source>
</evidence>
<comment type="subcellular location">
    <subcellularLocation>
        <location evidence="1 8">Cell outer membrane</location>
        <topology evidence="1 8">Multi-pass membrane protein</topology>
    </subcellularLocation>
</comment>
<evidence type="ECO:0000256" key="8">
    <source>
        <dbReference type="PROSITE-ProRule" id="PRU01360"/>
    </source>
</evidence>
<dbReference type="PANTHER" id="PTHR47234:SF2">
    <property type="entry name" value="TONB-DEPENDENT RECEPTOR"/>
    <property type="match status" value="1"/>
</dbReference>
<keyword evidence="7 8" id="KW-0998">Cell outer membrane</keyword>
<feature type="signal peptide" evidence="10">
    <location>
        <begin position="1"/>
        <end position="26"/>
    </location>
</feature>
<dbReference type="InterPro" id="IPR012910">
    <property type="entry name" value="Plug_dom"/>
</dbReference>
<feature type="domain" description="TonB-dependent receptor plug" evidence="12">
    <location>
        <begin position="60"/>
        <end position="168"/>
    </location>
</feature>
<evidence type="ECO:0000256" key="5">
    <source>
        <dbReference type="ARBA" id="ARBA00023077"/>
    </source>
</evidence>
<name>A0A1Y6BRZ5_9BACT</name>